<dbReference type="Gene3D" id="6.10.280.50">
    <property type="match status" value="1"/>
</dbReference>
<dbReference type="InterPro" id="IPR007420">
    <property type="entry name" value="DUF465"/>
</dbReference>
<dbReference type="Pfam" id="PF04325">
    <property type="entry name" value="DUF465"/>
    <property type="match status" value="1"/>
</dbReference>
<evidence type="ECO:0000313" key="1">
    <source>
        <dbReference type="EMBL" id="HFT93983.1"/>
    </source>
</evidence>
<accession>A0A7C3LW51</accession>
<proteinExistence type="predicted"/>
<dbReference type="EMBL" id="DTMM01000182">
    <property type="protein sequence ID" value="HFT93983.1"/>
    <property type="molecule type" value="Genomic_DNA"/>
</dbReference>
<name>A0A7C3LW51_9BACT</name>
<dbReference type="AlphaFoldDB" id="A0A7C3LW51"/>
<comment type="caution">
    <text evidence="1">The sequence shown here is derived from an EMBL/GenBank/DDBJ whole genome shotgun (WGS) entry which is preliminary data.</text>
</comment>
<dbReference type="InterPro" id="IPR038444">
    <property type="entry name" value="DUF465_sf"/>
</dbReference>
<sequence length="106" mass="12478">MKVCRMVSCSGIHRPDISFNRTIWKEECMSKNGLTNDASQFPHVPDAYHVEKLKVQHQNLEKRLQELSRRATLTPHEEEEMRDIKHQKLQIKDWLTQVGGKEPEEV</sequence>
<protein>
    <submittedName>
        <fullName evidence="1">DUF465 domain-containing protein</fullName>
    </submittedName>
</protein>
<reference evidence="1" key="1">
    <citation type="journal article" date="2020" name="mSystems">
        <title>Genome- and Community-Level Interaction Insights into Carbon Utilization and Element Cycling Functions of Hydrothermarchaeota in Hydrothermal Sediment.</title>
        <authorList>
            <person name="Zhou Z."/>
            <person name="Liu Y."/>
            <person name="Xu W."/>
            <person name="Pan J."/>
            <person name="Luo Z.H."/>
            <person name="Li M."/>
        </authorList>
    </citation>
    <scope>NUCLEOTIDE SEQUENCE [LARGE SCALE GENOMIC DNA]</scope>
    <source>
        <strain evidence="1">SpSt-902</strain>
    </source>
</reference>
<organism evidence="1">
    <name type="scientific">Leptospirillum ferriphilum</name>
    <dbReference type="NCBI Taxonomy" id="178606"/>
    <lineage>
        <taxon>Bacteria</taxon>
        <taxon>Pseudomonadati</taxon>
        <taxon>Nitrospirota</taxon>
        <taxon>Nitrospiria</taxon>
        <taxon>Nitrospirales</taxon>
        <taxon>Nitrospiraceae</taxon>
        <taxon>Leptospirillum</taxon>
    </lineage>
</organism>
<gene>
    <name evidence="1" type="ORF">ENX03_08660</name>
</gene>